<evidence type="ECO:0000313" key="9">
    <source>
        <dbReference type="EMBL" id="WAT20319.1"/>
    </source>
</evidence>
<keyword evidence="11" id="KW-1185">Reference proteome</keyword>
<evidence type="ECO:0000313" key="7">
    <source>
        <dbReference type="EMBL" id="MCY9184841.1"/>
    </source>
</evidence>
<feature type="transmembrane region" description="Helical" evidence="6">
    <location>
        <begin position="470"/>
        <end position="492"/>
    </location>
</feature>
<feature type="transmembrane region" description="Helical" evidence="6">
    <location>
        <begin position="431"/>
        <end position="449"/>
    </location>
</feature>
<dbReference type="EMBL" id="JALAWA010000004">
    <property type="protein sequence ID" value="MCY9184841.1"/>
    <property type="molecule type" value="Genomic_DNA"/>
</dbReference>
<dbReference type="PANTHER" id="PTHR30250:SF21">
    <property type="entry name" value="LIPID II FLIPPASE MURJ"/>
    <property type="match status" value="1"/>
</dbReference>
<proteinExistence type="predicted"/>
<feature type="transmembrane region" description="Helical" evidence="6">
    <location>
        <begin position="48"/>
        <end position="68"/>
    </location>
</feature>
<dbReference type="GO" id="GO:0005886">
    <property type="term" value="C:plasma membrane"/>
    <property type="evidence" value="ECO:0007669"/>
    <property type="project" value="UniProtKB-SubCell"/>
</dbReference>
<name>A0A9Q6AA51_9BACI</name>
<reference evidence="9" key="3">
    <citation type="submission" date="2022-12" db="EMBL/GenBank/DDBJ databases">
        <title>Genomic of Bacillus halotolerans.</title>
        <authorList>
            <person name="Xu G."/>
            <person name="Ding Y."/>
        </authorList>
    </citation>
    <scope>NUCLEOTIDE SEQUENCE</scope>
    <source>
        <strain evidence="9">B13</strain>
    </source>
</reference>
<dbReference type="PIRSF" id="PIRSF038958">
    <property type="entry name" value="PG_synth_SpoVB"/>
    <property type="match status" value="1"/>
</dbReference>
<comment type="subcellular location">
    <subcellularLocation>
        <location evidence="1">Cell membrane</location>
        <topology evidence="1">Multi-pass membrane protein</topology>
    </subcellularLocation>
</comment>
<accession>A0A9Q6AA51</accession>
<dbReference type="CDD" id="cd13124">
    <property type="entry name" value="MATE_SpoVB_like"/>
    <property type="match status" value="1"/>
</dbReference>
<organism evidence="8 10">
    <name type="scientific">Bacillus halotolerans</name>
    <dbReference type="NCBI Taxonomy" id="260554"/>
    <lineage>
        <taxon>Bacteria</taxon>
        <taxon>Bacillati</taxon>
        <taxon>Bacillota</taxon>
        <taxon>Bacilli</taxon>
        <taxon>Bacillales</taxon>
        <taxon>Bacillaceae</taxon>
        <taxon>Bacillus</taxon>
    </lineage>
</organism>
<dbReference type="InterPro" id="IPR024923">
    <property type="entry name" value="PG_synth_SpoVB"/>
</dbReference>
<dbReference type="Proteomes" id="UP000234803">
    <property type="component" value="Unassembled WGS sequence"/>
</dbReference>
<feature type="transmembrane region" description="Helical" evidence="6">
    <location>
        <begin position="199"/>
        <end position="216"/>
    </location>
</feature>
<reference evidence="7" key="2">
    <citation type="submission" date="2022-02" db="EMBL/GenBank/DDBJ databases">
        <title>Crop Bioprotection Bacillus Genome Sequencing.</title>
        <authorList>
            <person name="Dunlap C."/>
        </authorList>
    </citation>
    <scope>NUCLEOTIDE SEQUENCE</scope>
    <source>
        <strain evidence="7">EC49O2N-C10</strain>
    </source>
</reference>
<reference evidence="8 10" key="1">
    <citation type="submission" date="2017-12" db="EMBL/GenBank/DDBJ databases">
        <title>Comparative Functional Genomics of Dry Heat Resistant strains isolated from the Viking Spacecraft.</title>
        <authorList>
            <person name="Seuylemezian A."/>
            <person name="Cooper K."/>
            <person name="Vaishampayan P."/>
        </authorList>
    </citation>
    <scope>NUCLEOTIDE SEQUENCE [LARGE SCALE GENOMIC DNA]</scope>
    <source>
        <strain evidence="8 10">V48-19</strain>
    </source>
</reference>
<protein>
    <submittedName>
        <fullName evidence="7">Lipid II flippase MurJ</fullName>
    </submittedName>
    <submittedName>
        <fullName evidence="8">Polysaccharide biosynthesis protein</fullName>
    </submittedName>
</protein>
<feature type="transmembrane region" description="Helical" evidence="6">
    <location>
        <begin position="297"/>
        <end position="317"/>
    </location>
</feature>
<feature type="transmembrane region" description="Helical" evidence="6">
    <location>
        <begin position="375"/>
        <end position="395"/>
    </location>
</feature>
<evidence type="ECO:0000256" key="5">
    <source>
        <dbReference type="ARBA" id="ARBA00023136"/>
    </source>
</evidence>
<keyword evidence="5 6" id="KW-0472">Membrane</keyword>
<feature type="transmembrane region" description="Helical" evidence="6">
    <location>
        <begin position="21"/>
        <end position="42"/>
    </location>
</feature>
<sequence length="545" mass="59768">MSSKLLRGTFVLTLGTYISRILGMVYLIPFSIMVGATGGALFQYGYNQYTLFLNIATMGFPAAVSKFVSKYNSKGDYETSRKMLKAGMSVMLVTGMIAFFILYLSAPFFAEISLGGKDNNGLTIDHVVYVIRMVSLALLVVPIMSLVRGFFQGHQMMGPTAVSQVVEQIVRIIFLLSATFLILKVLNGGLVIAVGYATFAALIGAFGGLIVLYIYWNKRKGNLLAMMPNTGPTADLSYKKMFFELFSYAAPYVFVGLAIPLYNYIDTNTFNKAMIEAGHQAISQDMMAILTLYVQKLVMIPVSLATAFGLTLIPTITESFTSRNYKLLNQQINQSMQTILFLIIPAVVGISVLAGPVYTFFYGSESLHPELGKDILFWYSPVAILFSLFTVNAAILQGINKQKFAVASLVIGVVIKLVLNVPLIKLMQADGAILATALGYTASLIYGFIMIKRHAGYSYKILVKRGVLMLLLSAVMAIAVKIVQWVLSFFISYEDGQLHAAIVVLIAAVVGGAVYLYCAYRLGFLQKIFGRRLPGFLKKGRHAAD</sequence>
<evidence type="ECO:0000256" key="2">
    <source>
        <dbReference type="ARBA" id="ARBA00022475"/>
    </source>
</evidence>
<evidence type="ECO:0000313" key="11">
    <source>
        <dbReference type="Proteomes" id="UP001164713"/>
    </source>
</evidence>
<keyword evidence="3 6" id="KW-0812">Transmembrane</keyword>
<dbReference type="InterPro" id="IPR002797">
    <property type="entry name" value="Polysacc_synth"/>
</dbReference>
<dbReference type="EMBL" id="PGUV01000003">
    <property type="protein sequence ID" value="PLS08727.1"/>
    <property type="molecule type" value="Genomic_DNA"/>
</dbReference>
<dbReference type="KEGG" id="bht:DIC78_16570"/>
<evidence type="ECO:0000256" key="6">
    <source>
        <dbReference type="SAM" id="Phobius"/>
    </source>
</evidence>
<dbReference type="Pfam" id="PF01943">
    <property type="entry name" value="Polysacc_synt"/>
    <property type="match status" value="1"/>
</dbReference>
<dbReference type="AlphaFoldDB" id="A0A9Q6AA51"/>
<dbReference type="GeneID" id="50136532"/>
<evidence type="ECO:0000313" key="8">
    <source>
        <dbReference type="EMBL" id="PLS08727.1"/>
    </source>
</evidence>
<keyword evidence="4 6" id="KW-1133">Transmembrane helix</keyword>
<feature type="transmembrane region" description="Helical" evidence="6">
    <location>
        <begin position="89"/>
        <end position="109"/>
    </location>
</feature>
<evidence type="ECO:0000256" key="3">
    <source>
        <dbReference type="ARBA" id="ARBA00022692"/>
    </source>
</evidence>
<keyword evidence="2" id="KW-1003">Cell membrane</keyword>
<evidence type="ECO:0000256" key="4">
    <source>
        <dbReference type="ARBA" id="ARBA00022989"/>
    </source>
</evidence>
<dbReference type="RefSeq" id="WP_024122540.1">
    <property type="nucleotide sequence ID" value="NZ_ASJT01000086.1"/>
</dbReference>
<dbReference type="Proteomes" id="UP001073053">
    <property type="component" value="Unassembled WGS sequence"/>
</dbReference>
<dbReference type="Proteomes" id="UP001164713">
    <property type="component" value="Chromosome"/>
</dbReference>
<evidence type="ECO:0000256" key="1">
    <source>
        <dbReference type="ARBA" id="ARBA00004651"/>
    </source>
</evidence>
<feature type="transmembrane region" description="Helical" evidence="6">
    <location>
        <begin position="404"/>
        <end position="425"/>
    </location>
</feature>
<feature type="transmembrane region" description="Helical" evidence="6">
    <location>
        <begin position="129"/>
        <end position="151"/>
    </location>
</feature>
<dbReference type="PANTHER" id="PTHR30250">
    <property type="entry name" value="PST FAMILY PREDICTED COLANIC ACID TRANSPORTER"/>
    <property type="match status" value="1"/>
</dbReference>
<feature type="transmembrane region" description="Helical" evidence="6">
    <location>
        <begin position="172"/>
        <end position="193"/>
    </location>
</feature>
<feature type="transmembrane region" description="Helical" evidence="6">
    <location>
        <begin position="338"/>
        <end position="363"/>
    </location>
</feature>
<feature type="transmembrane region" description="Helical" evidence="6">
    <location>
        <begin position="498"/>
        <end position="518"/>
    </location>
</feature>
<evidence type="ECO:0000313" key="10">
    <source>
        <dbReference type="Proteomes" id="UP000234803"/>
    </source>
</evidence>
<feature type="transmembrane region" description="Helical" evidence="6">
    <location>
        <begin position="245"/>
        <end position="265"/>
    </location>
</feature>
<dbReference type="InterPro" id="IPR050833">
    <property type="entry name" value="Poly_Biosynth_Transport"/>
</dbReference>
<dbReference type="EMBL" id="CP114066">
    <property type="protein sequence ID" value="WAT20319.1"/>
    <property type="molecule type" value="Genomic_DNA"/>
</dbReference>
<gene>
    <name evidence="7" type="primary">murJ</name>
    <name evidence="8" type="ORF">CUU63_05710</name>
    <name evidence="7" type="ORF">MOF03_09240</name>
    <name evidence="9" type="ORF">O0R52_15165</name>
</gene>